<dbReference type="InterPro" id="IPR010368">
    <property type="entry name" value="Com_YlbF"/>
</dbReference>
<sequence length="140" mass="16692">MLYTEEIFECIESAEHINTMLKHSNAYHEYRDSYIEIAQNEDVQQLKRDFLKIKMQYEEVQRFGRYHPDYTKIMMETRKRKKAYDMHPDVILFKQKETHLQQLLDEIITIVAHAISNEVKVERGNPFFVDHICSSGCGCS</sequence>
<dbReference type="PANTHER" id="PTHR38448:SF2">
    <property type="entry name" value="REGULATORY PROTEIN YLBF"/>
    <property type="match status" value="1"/>
</dbReference>
<dbReference type="AlphaFoldDB" id="A0A1W7AAF1"/>
<organism evidence="1 3">
    <name type="scientific">Macrococcoides canis</name>
    <dbReference type="NCBI Taxonomy" id="1855823"/>
    <lineage>
        <taxon>Bacteria</taxon>
        <taxon>Bacillati</taxon>
        <taxon>Bacillota</taxon>
        <taxon>Bacilli</taxon>
        <taxon>Bacillales</taxon>
        <taxon>Staphylococcaceae</taxon>
        <taxon>Macrococcoides</taxon>
    </lineage>
</organism>
<dbReference type="RefSeq" id="WP_086042274.1">
    <property type="nucleotide sequence ID" value="NZ_CBCRZA010000006.1"/>
</dbReference>
<protein>
    <submittedName>
        <fullName evidence="2">YlbF family regulator</fullName>
    </submittedName>
</protein>
<dbReference type="KEGG" id="mcak:MCCS_09680"/>
<evidence type="ECO:0000313" key="2">
    <source>
        <dbReference type="EMBL" id="TDM17909.1"/>
    </source>
</evidence>
<dbReference type="STRING" id="1855823.MCCS_09680"/>
<dbReference type="Pfam" id="PF06133">
    <property type="entry name" value="Com_YlbF"/>
    <property type="match status" value="1"/>
</dbReference>
<gene>
    <name evidence="2" type="ORF">ETI04_00020</name>
    <name evidence="1" type="ORF">MCCS_09680</name>
</gene>
<reference evidence="1" key="2">
    <citation type="submission" date="2017-04" db="EMBL/GenBank/DDBJ databases">
        <authorList>
            <person name="Afonso C.L."/>
            <person name="Miller P.J."/>
            <person name="Scott M.A."/>
            <person name="Spackman E."/>
            <person name="Goraichik I."/>
            <person name="Dimitrov K.M."/>
            <person name="Suarez D.L."/>
            <person name="Swayne D.E."/>
        </authorList>
    </citation>
    <scope>NUCLEOTIDE SEQUENCE</scope>
    <source>
        <strain evidence="1">KM45013</strain>
    </source>
</reference>
<keyword evidence="3" id="KW-1185">Reference proteome</keyword>
<dbReference type="GeneID" id="35295100"/>
<reference evidence="2 4" key="3">
    <citation type="submission" date="2019-01" db="EMBL/GenBank/DDBJ databases">
        <title>Draft genome sequences of Macrococcus caseolyticus, Macrococcus canis, Macrococcus bohemicus and Macrococcus goetzii.</title>
        <authorList>
            <person name="Mazhar S."/>
            <person name="Altermann E."/>
            <person name="Hill C."/>
            <person name="Mcauliffe O."/>
        </authorList>
    </citation>
    <scope>NUCLEOTIDE SEQUENCE [LARGE SCALE GENOMIC DNA]</scope>
    <source>
        <strain evidence="2 4">DPC7162</strain>
    </source>
</reference>
<evidence type="ECO:0000313" key="1">
    <source>
        <dbReference type="EMBL" id="ARQ06615.1"/>
    </source>
</evidence>
<dbReference type="InterPro" id="IPR023378">
    <property type="entry name" value="YheA/YmcA-like_dom_sf"/>
</dbReference>
<dbReference type="Gene3D" id="1.20.1500.10">
    <property type="entry name" value="YheA/YmcA-like"/>
    <property type="match status" value="1"/>
</dbReference>
<name>A0A1W7AAF1_9STAP</name>
<proteinExistence type="predicted"/>
<dbReference type="Proteomes" id="UP000294865">
    <property type="component" value="Unassembled WGS sequence"/>
</dbReference>
<dbReference type="InterPro" id="IPR052767">
    <property type="entry name" value="Bact_com_dev_regulator"/>
</dbReference>
<dbReference type="EMBL" id="CP021059">
    <property type="protein sequence ID" value="ARQ06615.1"/>
    <property type="molecule type" value="Genomic_DNA"/>
</dbReference>
<dbReference type="EMBL" id="SDQG01000001">
    <property type="protein sequence ID" value="TDM17909.1"/>
    <property type="molecule type" value="Genomic_DNA"/>
</dbReference>
<dbReference type="SUPFAM" id="SSF158622">
    <property type="entry name" value="YheA/YmcA-like"/>
    <property type="match status" value="1"/>
</dbReference>
<evidence type="ECO:0000313" key="3">
    <source>
        <dbReference type="Proteomes" id="UP000194154"/>
    </source>
</evidence>
<accession>A0A1W7AAF1</accession>
<reference evidence="1 3" key="1">
    <citation type="journal article" date="2017" name="Int. J. Syst. Evol. Microbiol.">
        <title>Macrococcus canis sp. nov., a skin bacterium associated with infections in dogs.</title>
        <authorList>
            <person name="Gobeli Brawand S."/>
            <person name="Cotting K."/>
            <person name="Gomez-Sanz E."/>
            <person name="Collaud A."/>
            <person name="Thomann A."/>
            <person name="Brodard I."/>
            <person name="Rodriguez-Campos S."/>
            <person name="Strauss C."/>
            <person name="Perreten V."/>
        </authorList>
    </citation>
    <scope>NUCLEOTIDE SEQUENCE [LARGE SCALE GENOMIC DNA]</scope>
    <source>
        <strain evidence="1 3">KM45013</strain>
    </source>
</reference>
<dbReference type="Proteomes" id="UP000194154">
    <property type="component" value="Chromosome"/>
</dbReference>
<dbReference type="PANTHER" id="PTHR38448">
    <property type="entry name" value="REGULATORY PROTEIN YLBF-RELATED"/>
    <property type="match status" value="1"/>
</dbReference>
<dbReference type="OrthoDB" id="2157513at2"/>
<evidence type="ECO:0000313" key="4">
    <source>
        <dbReference type="Proteomes" id="UP000294865"/>
    </source>
</evidence>